<organism evidence="2 3">
    <name type="scientific">Globodera rostochiensis</name>
    <name type="common">Golden nematode worm</name>
    <name type="synonym">Heterodera rostochiensis</name>
    <dbReference type="NCBI Taxonomy" id="31243"/>
    <lineage>
        <taxon>Eukaryota</taxon>
        <taxon>Metazoa</taxon>
        <taxon>Ecdysozoa</taxon>
        <taxon>Nematoda</taxon>
        <taxon>Chromadorea</taxon>
        <taxon>Rhabditida</taxon>
        <taxon>Tylenchina</taxon>
        <taxon>Tylenchomorpha</taxon>
        <taxon>Tylenchoidea</taxon>
        <taxon>Heteroderidae</taxon>
        <taxon>Heteroderinae</taxon>
        <taxon>Globodera</taxon>
    </lineage>
</organism>
<reference evidence="3" key="1">
    <citation type="submission" date="2022-11" db="UniProtKB">
        <authorList>
            <consortium name="WormBaseParasite"/>
        </authorList>
    </citation>
    <scope>IDENTIFICATION</scope>
</reference>
<sequence>MLFSILILLFYNLQQVSSTNDKLDETALYKLILDQCVDKPELSLIRMALCTLKAVNWIRILCNLSFMDECRDKKL</sequence>
<dbReference type="WBParaSite" id="Gr19_v10_g707.t1">
    <property type="protein sequence ID" value="Gr19_v10_g707.t1"/>
    <property type="gene ID" value="Gr19_v10_g707"/>
</dbReference>
<evidence type="ECO:0000256" key="1">
    <source>
        <dbReference type="SAM" id="SignalP"/>
    </source>
</evidence>
<protein>
    <submittedName>
        <fullName evidence="3">Uncharacterized protein</fullName>
    </submittedName>
</protein>
<accession>A0A914I5X6</accession>
<keyword evidence="2" id="KW-1185">Reference proteome</keyword>
<evidence type="ECO:0000313" key="3">
    <source>
        <dbReference type="WBParaSite" id="Gr19_v10_g707.t1"/>
    </source>
</evidence>
<evidence type="ECO:0000313" key="2">
    <source>
        <dbReference type="Proteomes" id="UP000887572"/>
    </source>
</evidence>
<feature type="signal peptide" evidence="1">
    <location>
        <begin position="1"/>
        <end position="18"/>
    </location>
</feature>
<feature type="chain" id="PRO_5037181423" evidence="1">
    <location>
        <begin position="19"/>
        <end position="75"/>
    </location>
</feature>
<keyword evidence="1" id="KW-0732">Signal</keyword>
<dbReference type="Proteomes" id="UP000887572">
    <property type="component" value="Unplaced"/>
</dbReference>
<name>A0A914I5X6_GLORO</name>
<dbReference type="AlphaFoldDB" id="A0A914I5X6"/>
<proteinExistence type="predicted"/>